<evidence type="ECO:0000313" key="14">
    <source>
        <dbReference type="Proteomes" id="UP000186905"/>
    </source>
</evidence>
<evidence type="ECO:0000256" key="2">
    <source>
        <dbReference type="ARBA" id="ARBA00004836"/>
    </source>
</evidence>
<dbReference type="GO" id="GO:0016747">
    <property type="term" value="F:acyltransferase activity, transferring groups other than amino-acyl groups"/>
    <property type="evidence" value="ECO:0007669"/>
    <property type="project" value="InterPro"/>
</dbReference>
<name>A0A1Q9GX64_9GAMM</name>
<dbReference type="UniPathway" id="UPA00621"/>
<organism evidence="13 14">
    <name type="scientific">Photobacterium proteolyticum</name>
    <dbReference type="NCBI Taxonomy" id="1903952"/>
    <lineage>
        <taxon>Bacteria</taxon>
        <taxon>Pseudomonadati</taxon>
        <taxon>Pseudomonadota</taxon>
        <taxon>Gammaproteobacteria</taxon>
        <taxon>Vibrionales</taxon>
        <taxon>Vibrionaceae</taxon>
        <taxon>Photobacterium</taxon>
    </lineage>
</organism>
<evidence type="ECO:0000256" key="7">
    <source>
        <dbReference type="ARBA" id="ARBA00022723"/>
    </source>
</evidence>
<dbReference type="GO" id="GO:0051144">
    <property type="term" value="P:1,2-propanediol catabolic process"/>
    <property type="evidence" value="ECO:0007669"/>
    <property type="project" value="UniProtKB-UniPathway"/>
</dbReference>
<dbReference type="Proteomes" id="UP000186905">
    <property type="component" value="Unassembled WGS sequence"/>
</dbReference>
<sequence length="223" mass="23709">MISATLMAQIEQKLPPSCRQEAAVLSSVMAGAVSELGIPTGVSNRHVHLSQQDIEALFGAGYQLTPIKELKQPGQFAAKECVTIVGPKGSIQRVRVLGPARPQTQLEVSKADCYTLGIKAPVRESGDLTGSADALLVGAAGYCHLDSKVICAQRHIHMSTQDAARFQVENGQRVKVRAGGGCGVVFEQVVVRVSPSYALEFHIDTDEANAAGIRSGEDVYLAR</sequence>
<evidence type="ECO:0000256" key="10">
    <source>
        <dbReference type="ARBA" id="ARBA00024322"/>
    </source>
</evidence>
<comment type="similarity">
    <text evidence="3 12">Belongs to the PduL family.</text>
</comment>
<keyword evidence="6 12" id="KW-0808">Transferase</keyword>
<comment type="subcellular location">
    <subcellularLocation>
        <location evidence="10">Bacterial microcompartment</location>
    </subcellularLocation>
</comment>
<dbReference type="AlphaFoldDB" id="A0A1Q9GX64"/>
<protein>
    <recommendedName>
        <fullName evidence="5 12">Phosphate propanoyltransferase</fullName>
        <ecNumber evidence="4 12">2.3.1.222</ecNumber>
    </recommendedName>
</protein>
<evidence type="ECO:0000256" key="3">
    <source>
        <dbReference type="ARBA" id="ARBA00007342"/>
    </source>
</evidence>
<dbReference type="NCBIfam" id="NF011652">
    <property type="entry name" value="PRK15070.1"/>
    <property type="match status" value="1"/>
</dbReference>
<dbReference type="OrthoDB" id="9784365at2"/>
<evidence type="ECO:0000256" key="9">
    <source>
        <dbReference type="ARBA" id="ARBA00023315"/>
    </source>
</evidence>
<dbReference type="PANTHER" id="PTHR39453:SF1">
    <property type="entry name" value="PHOSPHATE PROPANOYLTRANSFERASE"/>
    <property type="match status" value="1"/>
</dbReference>
<keyword evidence="9 12" id="KW-0012">Acyltransferase</keyword>
<dbReference type="InterPro" id="IPR008300">
    <property type="entry name" value="PTAC"/>
</dbReference>
<accession>A0A1Q9GX64</accession>
<dbReference type="RefSeq" id="WP_075762475.1">
    <property type="nucleotide sequence ID" value="NZ_MJIL01000048.1"/>
</dbReference>
<evidence type="ECO:0000256" key="6">
    <source>
        <dbReference type="ARBA" id="ARBA00022679"/>
    </source>
</evidence>
<reference evidence="13 14" key="1">
    <citation type="submission" date="2016-09" db="EMBL/GenBank/DDBJ databases">
        <title>Photobacterium proteolyticum sp. nov. a protease producing bacterium isolated from ocean sediments of Laizhou Bay.</title>
        <authorList>
            <person name="Li Y."/>
        </authorList>
    </citation>
    <scope>NUCLEOTIDE SEQUENCE [LARGE SCALE GENOMIC DNA]</scope>
    <source>
        <strain evidence="13 14">13-12</strain>
    </source>
</reference>
<comment type="function">
    <text evidence="12">Involved in 1,2-propanediol (1,2-PD) degradation by catalyzing the conversion of propanoyl-CoA to propanoyl-phosphate.</text>
</comment>
<dbReference type="GO" id="GO:0031469">
    <property type="term" value="C:bacterial microcompartment"/>
    <property type="evidence" value="ECO:0007669"/>
    <property type="project" value="UniProtKB-SubCell"/>
</dbReference>
<comment type="pathway">
    <text evidence="2 12">Polyol metabolism; 1,2-propanediol degradation.</text>
</comment>
<keyword evidence="8" id="KW-0862">Zinc</keyword>
<dbReference type="PIRSF" id="PIRSF010130">
    <property type="entry name" value="PduL"/>
    <property type="match status" value="1"/>
</dbReference>
<evidence type="ECO:0000313" key="13">
    <source>
        <dbReference type="EMBL" id="OLQ79856.1"/>
    </source>
</evidence>
<comment type="cofactor">
    <cofactor evidence="1">
        <name>Zn(2+)</name>
        <dbReference type="ChEBI" id="CHEBI:29105"/>
    </cofactor>
</comment>
<dbReference type="GO" id="GO:0046872">
    <property type="term" value="F:metal ion binding"/>
    <property type="evidence" value="ECO:0007669"/>
    <property type="project" value="UniProtKB-KW"/>
</dbReference>
<dbReference type="STRING" id="1903952.BIT28_00985"/>
<dbReference type="PANTHER" id="PTHR39453">
    <property type="entry name" value="PHOSPHATE PROPANOYLTRANSFERASE"/>
    <property type="match status" value="1"/>
</dbReference>
<comment type="catalytic activity">
    <reaction evidence="12">
        <text>propanoyl-CoA + phosphate = propanoyl phosphate + CoA</text>
        <dbReference type="Rhea" id="RHEA:28046"/>
        <dbReference type="ChEBI" id="CHEBI:43474"/>
        <dbReference type="ChEBI" id="CHEBI:57287"/>
        <dbReference type="ChEBI" id="CHEBI:57392"/>
        <dbReference type="ChEBI" id="CHEBI:58933"/>
        <dbReference type="EC" id="2.3.1.222"/>
    </reaction>
</comment>
<dbReference type="EC" id="2.3.1.222" evidence="4 12"/>
<evidence type="ECO:0000256" key="4">
    <source>
        <dbReference type="ARBA" id="ARBA00012206"/>
    </source>
</evidence>
<evidence type="ECO:0000256" key="11">
    <source>
        <dbReference type="ARBA" id="ARBA00024446"/>
    </source>
</evidence>
<dbReference type="EMBL" id="MJIL01000048">
    <property type="protein sequence ID" value="OLQ79856.1"/>
    <property type="molecule type" value="Genomic_DNA"/>
</dbReference>
<evidence type="ECO:0000256" key="1">
    <source>
        <dbReference type="ARBA" id="ARBA00001947"/>
    </source>
</evidence>
<keyword evidence="11" id="KW-1283">Bacterial microcompartment</keyword>
<evidence type="ECO:0000256" key="5">
    <source>
        <dbReference type="ARBA" id="ARBA00020837"/>
    </source>
</evidence>
<keyword evidence="7" id="KW-0479">Metal-binding</keyword>
<evidence type="ECO:0000256" key="8">
    <source>
        <dbReference type="ARBA" id="ARBA00022833"/>
    </source>
</evidence>
<comment type="caution">
    <text evidence="13">The sequence shown here is derived from an EMBL/GenBank/DDBJ whole genome shotgun (WGS) entry which is preliminary data.</text>
</comment>
<dbReference type="Pfam" id="PF06130">
    <property type="entry name" value="PTAC"/>
    <property type="match status" value="1"/>
</dbReference>
<proteinExistence type="inferred from homology"/>
<evidence type="ECO:0000256" key="12">
    <source>
        <dbReference type="PIRNR" id="PIRNR010130"/>
    </source>
</evidence>
<gene>
    <name evidence="13" type="ORF">BIT28_00985</name>
</gene>
<keyword evidence="14" id="KW-1185">Reference proteome</keyword>